<accession>A0A6B0TNC0</accession>
<keyword evidence="1" id="KW-0472">Membrane</keyword>
<sequence>MTITGALVIFAVLWFLGLLVALPIGETSQEEDGEVVPGTPASAPIDPMMKKKLIWVTIVTFLIWVPICLVIASGWITIRDIDFFNRMG</sequence>
<proteinExistence type="predicted"/>
<dbReference type="AlphaFoldDB" id="A0A6B0TNC0"/>
<dbReference type="InterPro" id="IPR009935">
    <property type="entry name" value="DUF1467"/>
</dbReference>
<organism evidence="2 3">
    <name type="scientific">Oceanomicrobium pacificus</name>
    <dbReference type="NCBI Taxonomy" id="2692916"/>
    <lineage>
        <taxon>Bacteria</taxon>
        <taxon>Pseudomonadati</taxon>
        <taxon>Pseudomonadota</taxon>
        <taxon>Alphaproteobacteria</taxon>
        <taxon>Rhodobacterales</taxon>
        <taxon>Paracoccaceae</taxon>
        <taxon>Oceanomicrobium</taxon>
    </lineage>
</organism>
<dbReference type="EMBL" id="WUWG01000001">
    <property type="protein sequence ID" value="MXU64079.1"/>
    <property type="molecule type" value="Genomic_DNA"/>
</dbReference>
<reference evidence="2 3" key="1">
    <citation type="submission" date="2019-12" db="EMBL/GenBank/DDBJ databases">
        <title>Strain KN286 was isolated from seawater, which was collected from Caroline Seamount in the tropical western Pacific.</title>
        <authorList>
            <person name="Wang Q."/>
        </authorList>
    </citation>
    <scope>NUCLEOTIDE SEQUENCE [LARGE SCALE GENOMIC DNA]</scope>
    <source>
        <strain evidence="2 3">KN286</strain>
    </source>
</reference>
<dbReference type="RefSeq" id="WP_160851148.1">
    <property type="nucleotide sequence ID" value="NZ_WUWG01000001.1"/>
</dbReference>
<gene>
    <name evidence="2" type="ORF">GSH16_01370</name>
</gene>
<keyword evidence="1" id="KW-0812">Transmembrane</keyword>
<protein>
    <submittedName>
        <fullName evidence="2">DUF1467 family protein</fullName>
    </submittedName>
</protein>
<feature type="transmembrane region" description="Helical" evidence="1">
    <location>
        <begin position="53"/>
        <end position="78"/>
    </location>
</feature>
<name>A0A6B0TNC0_9RHOB</name>
<keyword evidence="1" id="KW-1133">Transmembrane helix</keyword>
<dbReference type="Proteomes" id="UP000436016">
    <property type="component" value="Unassembled WGS sequence"/>
</dbReference>
<dbReference type="Pfam" id="PF07330">
    <property type="entry name" value="DUF1467"/>
    <property type="match status" value="1"/>
</dbReference>
<comment type="caution">
    <text evidence="2">The sequence shown here is derived from an EMBL/GenBank/DDBJ whole genome shotgun (WGS) entry which is preliminary data.</text>
</comment>
<evidence type="ECO:0000256" key="1">
    <source>
        <dbReference type="SAM" id="Phobius"/>
    </source>
</evidence>
<evidence type="ECO:0000313" key="2">
    <source>
        <dbReference type="EMBL" id="MXU64079.1"/>
    </source>
</evidence>
<evidence type="ECO:0000313" key="3">
    <source>
        <dbReference type="Proteomes" id="UP000436016"/>
    </source>
</evidence>
<keyword evidence="3" id="KW-1185">Reference proteome</keyword>